<evidence type="ECO:0000256" key="3">
    <source>
        <dbReference type="ARBA" id="ARBA00022801"/>
    </source>
</evidence>
<dbReference type="STRING" id="1385512.N784_13485"/>
<dbReference type="eggNOG" id="ENOG5032Y88">
    <property type="taxonomic scope" value="Bacteria"/>
</dbReference>
<evidence type="ECO:0000313" key="6">
    <source>
        <dbReference type="Proteomes" id="UP000030401"/>
    </source>
</evidence>
<gene>
    <name evidence="5" type="ORF">N784_13485</name>
</gene>
<accession>A0A0A5G076</accession>
<evidence type="ECO:0000256" key="1">
    <source>
        <dbReference type="ARBA" id="ARBA00001946"/>
    </source>
</evidence>
<keyword evidence="6" id="KW-1185">Reference proteome</keyword>
<proteinExistence type="predicted"/>
<dbReference type="OrthoDB" id="6706702at2"/>
<evidence type="ECO:0000313" key="5">
    <source>
        <dbReference type="EMBL" id="KGX84470.1"/>
    </source>
</evidence>
<sequence length="95" mass="10672">MREKDIEEYLRKRAKEAGGKAYKFESPGNDGVPDRLVIFPGNNIYFVELKAPGKKPRPLQLKQMRDISSFGCEVLVIDSKDGVNEFIQEARGANG</sequence>
<dbReference type="Gene3D" id="3.40.1350.10">
    <property type="match status" value="1"/>
</dbReference>
<dbReference type="EMBL" id="AVPG01000038">
    <property type="protein sequence ID" value="KGX84470.1"/>
    <property type="molecule type" value="Genomic_DNA"/>
</dbReference>
<dbReference type="GO" id="GO:0016788">
    <property type="term" value="F:hydrolase activity, acting on ester bonds"/>
    <property type="evidence" value="ECO:0007669"/>
    <property type="project" value="InterPro"/>
</dbReference>
<dbReference type="GO" id="GO:0004518">
    <property type="term" value="F:nuclease activity"/>
    <property type="evidence" value="ECO:0007669"/>
    <property type="project" value="UniProtKB-KW"/>
</dbReference>
<dbReference type="AlphaFoldDB" id="A0A0A5G076"/>
<dbReference type="InterPro" id="IPR011856">
    <property type="entry name" value="tRNA_endonuc-like_dom_sf"/>
</dbReference>
<dbReference type="RefSeq" id="WP_036836291.1">
    <property type="nucleotide sequence ID" value="NZ_AVPG01000038.1"/>
</dbReference>
<evidence type="ECO:0000259" key="4">
    <source>
        <dbReference type="SMART" id="SM00990"/>
    </source>
</evidence>
<organism evidence="5 6">
    <name type="scientific">Pontibacillus litoralis JSM 072002</name>
    <dbReference type="NCBI Taxonomy" id="1385512"/>
    <lineage>
        <taxon>Bacteria</taxon>
        <taxon>Bacillati</taxon>
        <taxon>Bacillota</taxon>
        <taxon>Bacilli</taxon>
        <taxon>Bacillales</taxon>
        <taxon>Bacillaceae</taxon>
        <taxon>Pontibacillus</taxon>
    </lineage>
</organism>
<name>A0A0A5G076_9BACI</name>
<feature type="domain" description="VRR-NUC" evidence="4">
    <location>
        <begin position="1"/>
        <end position="81"/>
    </location>
</feature>
<keyword evidence="3" id="KW-0378">Hydrolase</keyword>
<dbReference type="InterPro" id="IPR014883">
    <property type="entry name" value="VRR_NUC"/>
</dbReference>
<dbReference type="SMART" id="SM00990">
    <property type="entry name" value="VRR_NUC"/>
    <property type="match status" value="1"/>
</dbReference>
<reference evidence="5 6" key="1">
    <citation type="submission" date="2013-08" db="EMBL/GenBank/DDBJ databases">
        <authorList>
            <person name="Huang J."/>
            <person name="Wang G."/>
        </authorList>
    </citation>
    <scope>NUCLEOTIDE SEQUENCE [LARGE SCALE GENOMIC DNA]</scope>
    <source>
        <strain evidence="5 6">JSM 072002</strain>
    </source>
</reference>
<comment type="caution">
    <text evidence="5">The sequence shown here is derived from an EMBL/GenBank/DDBJ whole genome shotgun (WGS) entry which is preliminary data.</text>
</comment>
<dbReference type="GO" id="GO:0003676">
    <property type="term" value="F:nucleic acid binding"/>
    <property type="evidence" value="ECO:0007669"/>
    <property type="project" value="InterPro"/>
</dbReference>
<keyword evidence="2" id="KW-0540">Nuclease</keyword>
<dbReference type="Proteomes" id="UP000030401">
    <property type="component" value="Unassembled WGS sequence"/>
</dbReference>
<evidence type="ECO:0000256" key="2">
    <source>
        <dbReference type="ARBA" id="ARBA00022722"/>
    </source>
</evidence>
<comment type="cofactor">
    <cofactor evidence="1">
        <name>Mg(2+)</name>
        <dbReference type="ChEBI" id="CHEBI:18420"/>
    </cofactor>
</comment>
<protein>
    <recommendedName>
        <fullName evidence="4">VRR-NUC domain-containing protein</fullName>
    </recommendedName>
</protein>